<evidence type="ECO:0000313" key="3">
    <source>
        <dbReference type="Proteomes" id="UP001595925"/>
    </source>
</evidence>
<dbReference type="Pfam" id="PF08241">
    <property type="entry name" value="Methyltransf_11"/>
    <property type="match status" value="1"/>
</dbReference>
<comment type="caution">
    <text evidence="2">The sequence shown here is derived from an EMBL/GenBank/DDBJ whole genome shotgun (WGS) entry which is preliminary data.</text>
</comment>
<keyword evidence="2" id="KW-0489">Methyltransferase</keyword>
<accession>A0ABD5QHQ4</accession>
<dbReference type="CDD" id="cd02440">
    <property type="entry name" value="AdoMet_MTases"/>
    <property type="match status" value="1"/>
</dbReference>
<evidence type="ECO:0000313" key="2">
    <source>
        <dbReference type="EMBL" id="MFC4989255.1"/>
    </source>
</evidence>
<dbReference type="RefSeq" id="WP_224829868.1">
    <property type="nucleotide sequence ID" value="NZ_JAIVEF010000030.1"/>
</dbReference>
<dbReference type="SUPFAM" id="SSF53335">
    <property type="entry name" value="S-adenosyl-L-methionine-dependent methyltransferases"/>
    <property type="match status" value="1"/>
</dbReference>
<dbReference type="InterPro" id="IPR013216">
    <property type="entry name" value="Methyltransf_11"/>
</dbReference>
<dbReference type="EMBL" id="JBHSJG010000044">
    <property type="protein sequence ID" value="MFC4989255.1"/>
    <property type="molecule type" value="Genomic_DNA"/>
</dbReference>
<keyword evidence="3" id="KW-1185">Reference proteome</keyword>
<sequence length="205" mass="23328">MSTDFTTEEIKQKYDESASKYALMERVQEFIGVRRLRRRLLRRVSGTVLEVACGTGANFPYYPDGCEITAVDVSPEMMDIAKQRAEKLGLDIDFQLMDAETLAFPDEHFDTVVSTLTVCTYPDPIAALCEMERVCREGGRVLLLEHGRSDNRLVGRFQDVREQAHAKQLGCHWNREPLELVEQAGLCPIATRRTFLGIFHEIEAK</sequence>
<keyword evidence="2" id="KW-0808">Transferase</keyword>
<dbReference type="Proteomes" id="UP001595925">
    <property type="component" value="Unassembled WGS sequence"/>
</dbReference>
<dbReference type="GO" id="GO:0008168">
    <property type="term" value="F:methyltransferase activity"/>
    <property type="evidence" value="ECO:0007669"/>
    <property type="project" value="UniProtKB-KW"/>
</dbReference>
<dbReference type="EC" id="2.1.1.-" evidence="2"/>
<dbReference type="Gene3D" id="3.40.50.150">
    <property type="entry name" value="Vaccinia Virus protein VP39"/>
    <property type="match status" value="1"/>
</dbReference>
<proteinExistence type="predicted"/>
<protein>
    <submittedName>
        <fullName evidence="2">Class I SAM-dependent methyltransferase</fullName>
        <ecNumber evidence="2">2.1.1.-</ecNumber>
    </submittedName>
</protein>
<dbReference type="PANTHER" id="PTHR42912:SF96">
    <property type="entry name" value="METHYLTRANSFERASE DOMAIN-CONTAINING PROTEIN"/>
    <property type="match status" value="1"/>
</dbReference>
<name>A0ABD5QHQ4_9EURY</name>
<dbReference type="AlphaFoldDB" id="A0ABD5QHQ4"/>
<dbReference type="InterPro" id="IPR029063">
    <property type="entry name" value="SAM-dependent_MTases_sf"/>
</dbReference>
<dbReference type="InterPro" id="IPR050508">
    <property type="entry name" value="Methyltransf_Superfamily"/>
</dbReference>
<dbReference type="GO" id="GO:0032259">
    <property type="term" value="P:methylation"/>
    <property type="evidence" value="ECO:0007669"/>
    <property type="project" value="UniProtKB-KW"/>
</dbReference>
<organism evidence="2 3">
    <name type="scientific">Saliphagus infecundisoli</name>
    <dbReference type="NCBI Taxonomy" id="1849069"/>
    <lineage>
        <taxon>Archaea</taxon>
        <taxon>Methanobacteriati</taxon>
        <taxon>Methanobacteriota</taxon>
        <taxon>Stenosarchaea group</taxon>
        <taxon>Halobacteria</taxon>
        <taxon>Halobacteriales</taxon>
        <taxon>Natrialbaceae</taxon>
        <taxon>Saliphagus</taxon>
    </lineage>
</organism>
<gene>
    <name evidence="2" type="ORF">ACFPFO_16110</name>
</gene>
<dbReference type="PANTHER" id="PTHR42912">
    <property type="entry name" value="METHYLTRANSFERASE"/>
    <property type="match status" value="1"/>
</dbReference>
<evidence type="ECO:0000259" key="1">
    <source>
        <dbReference type="Pfam" id="PF08241"/>
    </source>
</evidence>
<reference evidence="2 3" key="1">
    <citation type="journal article" date="2019" name="Int. J. Syst. Evol. Microbiol.">
        <title>The Global Catalogue of Microorganisms (GCM) 10K type strain sequencing project: providing services to taxonomists for standard genome sequencing and annotation.</title>
        <authorList>
            <consortium name="The Broad Institute Genomics Platform"/>
            <consortium name="The Broad Institute Genome Sequencing Center for Infectious Disease"/>
            <person name="Wu L."/>
            <person name="Ma J."/>
        </authorList>
    </citation>
    <scope>NUCLEOTIDE SEQUENCE [LARGE SCALE GENOMIC DNA]</scope>
    <source>
        <strain evidence="2 3">CGMCC 1.15824</strain>
    </source>
</reference>
<feature type="domain" description="Methyltransferase type 11" evidence="1">
    <location>
        <begin position="49"/>
        <end position="142"/>
    </location>
</feature>